<sequence length="504" mass="57924">MELKSTISDTWKLCTFGSLIACLFLLLYLNQSHDVSLSAARNTLVELPPSGRLDYGFHTTMIKKPESNKSVSEPENSSSSKTLTTFTKGPESKFEAKPSNSTIDSPTNHTSIKGAKPKLELGPSNPTSNPVEEGNSSINPMEKPINKTGKKCNIFDGRWVYREEEVPSYNTSVCPFLEEKMSCRKNGRPDSGYERWRWEGRDCDVPLFDARDMLERLRNKRMIVVGDSLNRNQWESLACLIYSSIHPSRATVDAEGPAYKVLKAKDYNFTLEFYWSPFLIEMDESHRSGRKVLVLDKISSSSTQWRGADVMVFNSGHWWTHNGKTKAGSWGTNVGRWDLFECDGQLVEDMQIEIAYERAMKTWAKWVQTNVNPNKTTIFFRSISTEHKGEHWCYNLTQPILDESYKSLFPKSLIEIIERQIEEMNKKAQVVKYLNITRLSGYRRDAHPSIYRSSRWQIYTQKYQTLIPSYADCSHWCLPGLPDTWNRLLYASLFFDTQGDMSIS</sequence>
<evidence type="ECO:0000256" key="2">
    <source>
        <dbReference type="ARBA" id="ARBA00007727"/>
    </source>
</evidence>
<organism evidence="10 11">
    <name type="scientific">Carnegiea gigantea</name>
    <dbReference type="NCBI Taxonomy" id="171969"/>
    <lineage>
        <taxon>Eukaryota</taxon>
        <taxon>Viridiplantae</taxon>
        <taxon>Streptophyta</taxon>
        <taxon>Embryophyta</taxon>
        <taxon>Tracheophyta</taxon>
        <taxon>Spermatophyta</taxon>
        <taxon>Magnoliopsida</taxon>
        <taxon>eudicotyledons</taxon>
        <taxon>Gunneridae</taxon>
        <taxon>Pentapetalae</taxon>
        <taxon>Caryophyllales</taxon>
        <taxon>Cactineae</taxon>
        <taxon>Cactaceae</taxon>
        <taxon>Cactoideae</taxon>
        <taxon>Echinocereeae</taxon>
        <taxon>Carnegiea</taxon>
    </lineage>
</organism>
<dbReference type="PANTHER" id="PTHR32285:SF38">
    <property type="entry name" value="OS01G0614300 PROTEIN"/>
    <property type="match status" value="1"/>
</dbReference>
<evidence type="ECO:0000259" key="8">
    <source>
        <dbReference type="Pfam" id="PF13839"/>
    </source>
</evidence>
<name>A0A9Q1KLX7_9CARY</name>
<evidence type="ECO:0008006" key="12">
    <source>
        <dbReference type="Google" id="ProtNLM"/>
    </source>
</evidence>
<comment type="similarity">
    <text evidence="2">Belongs to the PC-esterase family. TBL subfamily.</text>
</comment>
<dbReference type="GO" id="GO:0005794">
    <property type="term" value="C:Golgi apparatus"/>
    <property type="evidence" value="ECO:0007669"/>
    <property type="project" value="TreeGrafter"/>
</dbReference>
<dbReference type="InterPro" id="IPR025846">
    <property type="entry name" value="TBL_N"/>
</dbReference>
<accession>A0A9Q1KLX7</accession>
<protein>
    <recommendedName>
        <fullName evidence="12">Trichome birefringence-like N-terminal domain-containing protein</fullName>
    </recommendedName>
</protein>
<keyword evidence="4" id="KW-0735">Signal-anchor</keyword>
<evidence type="ECO:0000256" key="4">
    <source>
        <dbReference type="ARBA" id="ARBA00022968"/>
    </source>
</evidence>
<proteinExistence type="inferred from homology"/>
<evidence type="ECO:0000313" key="11">
    <source>
        <dbReference type="Proteomes" id="UP001153076"/>
    </source>
</evidence>
<feature type="domain" description="Trichome birefringence-like C-terminal" evidence="8">
    <location>
        <begin position="205"/>
        <end position="491"/>
    </location>
</feature>
<dbReference type="GO" id="GO:0016020">
    <property type="term" value="C:membrane"/>
    <property type="evidence" value="ECO:0007669"/>
    <property type="project" value="UniProtKB-SubCell"/>
</dbReference>
<evidence type="ECO:0000313" key="10">
    <source>
        <dbReference type="EMBL" id="KAJ8445969.1"/>
    </source>
</evidence>
<dbReference type="InterPro" id="IPR026057">
    <property type="entry name" value="TBL_C"/>
</dbReference>
<dbReference type="Pfam" id="PF13839">
    <property type="entry name" value="PC-Esterase"/>
    <property type="match status" value="1"/>
</dbReference>
<dbReference type="Proteomes" id="UP001153076">
    <property type="component" value="Unassembled WGS sequence"/>
</dbReference>
<evidence type="ECO:0000256" key="5">
    <source>
        <dbReference type="ARBA" id="ARBA00022989"/>
    </source>
</evidence>
<dbReference type="GO" id="GO:0016413">
    <property type="term" value="F:O-acetyltransferase activity"/>
    <property type="evidence" value="ECO:0007669"/>
    <property type="project" value="InterPro"/>
</dbReference>
<keyword evidence="5" id="KW-1133">Transmembrane helix</keyword>
<feature type="compositionally biased region" description="Polar residues" evidence="7">
    <location>
        <begin position="98"/>
        <end position="111"/>
    </location>
</feature>
<dbReference type="AlphaFoldDB" id="A0A9Q1KLX7"/>
<reference evidence="10" key="1">
    <citation type="submission" date="2022-04" db="EMBL/GenBank/DDBJ databases">
        <title>Carnegiea gigantea Genome sequencing and assembly v2.</title>
        <authorList>
            <person name="Copetti D."/>
            <person name="Sanderson M.J."/>
            <person name="Burquez A."/>
            <person name="Wojciechowski M.F."/>
        </authorList>
    </citation>
    <scope>NUCLEOTIDE SEQUENCE</scope>
    <source>
        <strain evidence="10">SGP5-SGP5p</strain>
        <tissue evidence="10">Aerial part</tissue>
    </source>
</reference>
<keyword evidence="6" id="KW-0472">Membrane</keyword>
<evidence type="ECO:0000259" key="9">
    <source>
        <dbReference type="Pfam" id="PF14416"/>
    </source>
</evidence>
<feature type="domain" description="Trichome birefringence-like N-terminal" evidence="9">
    <location>
        <begin position="150"/>
        <end position="204"/>
    </location>
</feature>
<gene>
    <name evidence="10" type="ORF">Cgig2_001287</name>
</gene>
<keyword evidence="11" id="KW-1185">Reference proteome</keyword>
<feature type="compositionally biased region" description="Low complexity" evidence="7">
    <location>
        <begin position="68"/>
        <end position="88"/>
    </location>
</feature>
<comment type="caution">
    <text evidence="10">The sequence shown here is derived from an EMBL/GenBank/DDBJ whole genome shotgun (WGS) entry which is preliminary data.</text>
</comment>
<dbReference type="Pfam" id="PF14416">
    <property type="entry name" value="PMR5N"/>
    <property type="match status" value="1"/>
</dbReference>
<feature type="compositionally biased region" description="Polar residues" evidence="7">
    <location>
        <begin position="124"/>
        <end position="139"/>
    </location>
</feature>
<dbReference type="PANTHER" id="PTHR32285">
    <property type="entry name" value="PROTEIN TRICHOME BIREFRINGENCE-LIKE 9-RELATED"/>
    <property type="match status" value="1"/>
</dbReference>
<evidence type="ECO:0000256" key="3">
    <source>
        <dbReference type="ARBA" id="ARBA00022692"/>
    </source>
</evidence>
<keyword evidence="3" id="KW-0812">Transmembrane</keyword>
<dbReference type="EMBL" id="JAKOGI010000066">
    <property type="protein sequence ID" value="KAJ8445969.1"/>
    <property type="molecule type" value="Genomic_DNA"/>
</dbReference>
<evidence type="ECO:0000256" key="1">
    <source>
        <dbReference type="ARBA" id="ARBA00004167"/>
    </source>
</evidence>
<comment type="subcellular location">
    <subcellularLocation>
        <location evidence="1">Membrane</location>
        <topology evidence="1">Single-pass membrane protein</topology>
    </subcellularLocation>
</comment>
<dbReference type="OrthoDB" id="737117at2759"/>
<feature type="region of interest" description="Disordered" evidence="7">
    <location>
        <begin position="64"/>
        <end position="144"/>
    </location>
</feature>
<evidence type="ECO:0000256" key="7">
    <source>
        <dbReference type="SAM" id="MobiDB-lite"/>
    </source>
</evidence>
<dbReference type="InterPro" id="IPR029962">
    <property type="entry name" value="TBL"/>
</dbReference>
<evidence type="ECO:0000256" key="6">
    <source>
        <dbReference type="ARBA" id="ARBA00023136"/>
    </source>
</evidence>